<sequence>MMNTRSLASFFTTAALTLTTVAAFQSPSKADNTTFHCGVWVTGPNAGVPVTFAQTPIGAIPIINWVSHQFSDSGYTPERRCQEVSGRFQSAYNQGTLNYITTGYKNGQPVVCTSSNNGGPCSMVLFTLKPGSDASRTVQQLFDIRNLAAGPLNESEGKVYLDMNAFLEGSSPVDASQIQGAGGSNASSPTPSPAPGATSPSPMPQPSSGGGGTAW</sequence>
<evidence type="ECO:0000256" key="1">
    <source>
        <dbReference type="SAM" id="MobiDB-lite"/>
    </source>
</evidence>
<feature type="compositionally biased region" description="Low complexity" evidence="1">
    <location>
        <begin position="184"/>
        <end position="200"/>
    </location>
</feature>
<dbReference type="Pfam" id="PF14218">
    <property type="entry name" value="COP23"/>
    <property type="match status" value="1"/>
</dbReference>
<organism evidence="3">
    <name type="scientific">Planktothricoides raciborskii GIHE-MW2</name>
    <dbReference type="NCBI Taxonomy" id="2792601"/>
    <lineage>
        <taxon>Bacteria</taxon>
        <taxon>Bacillati</taxon>
        <taxon>Cyanobacteriota</taxon>
        <taxon>Cyanophyceae</taxon>
        <taxon>Oscillatoriophycideae</taxon>
        <taxon>Oscillatoriales</taxon>
        <taxon>Oscillatoriaceae</taxon>
        <taxon>Planktothricoides</taxon>
    </lineage>
</organism>
<reference evidence="3" key="1">
    <citation type="submission" date="2024-07" db="EMBL/GenBank/DDBJ databases">
        <authorList>
            <person name="Kim Y.J."/>
            <person name="Jeong J.Y."/>
        </authorList>
    </citation>
    <scope>NUCLEOTIDE SEQUENCE</scope>
    <source>
        <strain evidence="3">GIHE-MW2</strain>
    </source>
</reference>
<dbReference type="RefSeq" id="WP_072160922.1">
    <property type="nucleotide sequence ID" value="NZ_CP159837.1"/>
</dbReference>
<accession>A0AAU8J9V7</accession>
<evidence type="ECO:0000313" key="3">
    <source>
        <dbReference type="EMBL" id="XCM34992.1"/>
    </source>
</evidence>
<feature type="region of interest" description="Disordered" evidence="1">
    <location>
        <begin position="173"/>
        <end position="215"/>
    </location>
</feature>
<dbReference type="AlphaFoldDB" id="A0AAU8J9V7"/>
<name>A0AAU8J9V7_9CYAN</name>
<dbReference type="InterPro" id="IPR025478">
    <property type="entry name" value="COP23"/>
</dbReference>
<feature type="chain" id="PRO_5043336212" evidence="2">
    <location>
        <begin position="31"/>
        <end position="215"/>
    </location>
</feature>
<evidence type="ECO:0000256" key="2">
    <source>
        <dbReference type="SAM" id="SignalP"/>
    </source>
</evidence>
<dbReference type="EMBL" id="CP159837">
    <property type="protein sequence ID" value="XCM34992.1"/>
    <property type="molecule type" value="Genomic_DNA"/>
</dbReference>
<proteinExistence type="predicted"/>
<gene>
    <name evidence="3" type="ORF">ABWT76_003641</name>
</gene>
<protein>
    <submittedName>
        <fullName evidence="3">COP23 domain-containing protein</fullName>
    </submittedName>
</protein>
<feature type="signal peptide" evidence="2">
    <location>
        <begin position="1"/>
        <end position="30"/>
    </location>
</feature>
<keyword evidence="2" id="KW-0732">Signal</keyword>